<reference evidence="2 3" key="1">
    <citation type="submission" date="2016-10" db="EMBL/GenBank/DDBJ databases">
        <authorList>
            <person name="de Groot N.N."/>
        </authorList>
    </citation>
    <scope>NUCLEOTIDE SEQUENCE [LARGE SCALE GENOMIC DNA]</scope>
    <source>
        <strain evidence="2">MBHS1</strain>
    </source>
</reference>
<evidence type="ECO:0008006" key="4">
    <source>
        <dbReference type="Google" id="ProtNLM"/>
    </source>
</evidence>
<accession>A0A1H6FFD4</accession>
<organism evidence="2 3">
    <name type="scientific">Candidatus Venteria ishoeyi</name>
    <dbReference type="NCBI Taxonomy" id="1899563"/>
    <lineage>
        <taxon>Bacteria</taxon>
        <taxon>Pseudomonadati</taxon>
        <taxon>Pseudomonadota</taxon>
        <taxon>Gammaproteobacteria</taxon>
        <taxon>Thiotrichales</taxon>
        <taxon>Thiotrichaceae</taxon>
        <taxon>Venteria</taxon>
    </lineage>
</organism>
<evidence type="ECO:0000313" key="3">
    <source>
        <dbReference type="Proteomes" id="UP000236724"/>
    </source>
</evidence>
<dbReference type="EMBL" id="FMSV02000556">
    <property type="protein sequence ID" value="SEH08780.1"/>
    <property type="molecule type" value="Genomic_DNA"/>
</dbReference>
<sequence length="183" mass="18619">MKALKRLLTSSVAIALMSNINIAFAANDAALAVGSSQGDVTVSIDKGDTVAITGLTDITFAAWTAGDGNVRRDINFCSHSSTSAYQITAAGGNAAPSGDFYMEGGTGTSLEYSVYWADAVAPATDQLLDNTPLITQAGAVAVDCGGVNNSTLEVRVNAAGGFGLTNANVGSYTDLLTLTIEPE</sequence>
<dbReference type="AlphaFoldDB" id="A0A1H6FFD4"/>
<dbReference type="Proteomes" id="UP000236724">
    <property type="component" value="Unassembled WGS sequence"/>
</dbReference>
<evidence type="ECO:0000256" key="1">
    <source>
        <dbReference type="SAM" id="SignalP"/>
    </source>
</evidence>
<protein>
    <recommendedName>
        <fullName evidence="4">Spore Coat Protein U domain protein</fullName>
    </recommendedName>
</protein>
<keyword evidence="3" id="KW-1185">Reference proteome</keyword>
<keyword evidence="1" id="KW-0732">Signal</keyword>
<name>A0A1H6FFD4_9GAMM</name>
<feature type="chain" id="PRO_5014667229" description="Spore Coat Protein U domain protein" evidence="1">
    <location>
        <begin position="26"/>
        <end position="183"/>
    </location>
</feature>
<gene>
    <name evidence="2" type="ORF">MBHS_04673</name>
</gene>
<proteinExistence type="predicted"/>
<evidence type="ECO:0000313" key="2">
    <source>
        <dbReference type="EMBL" id="SEH08780.1"/>
    </source>
</evidence>
<feature type="signal peptide" evidence="1">
    <location>
        <begin position="1"/>
        <end position="25"/>
    </location>
</feature>